<dbReference type="EMBL" id="CP006842">
    <property type="protein sequence ID" value="AHW65522.1"/>
    <property type="molecule type" value="Genomic_DNA"/>
</dbReference>
<feature type="region of interest" description="Disordered" evidence="1">
    <location>
        <begin position="58"/>
        <end position="79"/>
    </location>
</feature>
<evidence type="ECO:0000256" key="1">
    <source>
        <dbReference type="SAM" id="MobiDB-lite"/>
    </source>
</evidence>
<evidence type="ECO:0000313" key="3">
    <source>
        <dbReference type="Proteomes" id="UP000023703"/>
    </source>
</evidence>
<proteinExistence type="predicted"/>
<dbReference type="HOGENOM" id="CLU_2600092_0_0_11"/>
<organism evidence="2 3">
    <name type="scientific">Corynebacterium glyciniphilum AJ 3170</name>
    <dbReference type="NCBI Taxonomy" id="1404245"/>
    <lineage>
        <taxon>Bacteria</taxon>
        <taxon>Bacillati</taxon>
        <taxon>Actinomycetota</taxon>
        <taxon>Actinomycetes</taxon>
        <taxon>Mycobacteriales</taxon>
        <taxon>Corynebacteriaceae</taxon>
        <taxon>Corynebacterium</taxon>
    </lineage>
</organism>
<dbReference type="KEGG" id="cgy:CGLY_15430"/>
<keyword evidence="3" id="KW-1185">Reference proteome</keyword>
<protein>
    <submittedName>
        <fullName evidence="2">Uncharacterized protein</fullName>
    </submittedName>
</protein>
<dbReference type="AlphaFoldDB" id="X5DY46"/>
<sequence>MLCLYTWLCRTSVDALLSAGVRGMEVPDAAIGQVGYQREYRQGSGVAVHLPQGCGTRGWAGSDDDERVSVGRSGLSWGR</sequence>
<dbReference type="Proteomes" id="UP000023703">
    <property type="component" value="Chromosome"/>
</dbReference>
<gene>
    <name evidence="2" type="ORF">CGLY_15430</name>
</gene>
<evidence type="ECO:0000313" key="2">
    <source>
        <dbReference type="EMBL" id="AHW65522.1"/>
    </source>
</evidence>
<name>X5DY46_9CORY</name>
<accession>X5DY46</accession>
<reference evidence="2 3" key="1">
    <citation type="journal article" date="2015" name="Int. J. Syst. Evol. Microbiol.">
        <title>Revisiting Corynebacterium glyciniphilum (ex Kubota et al., 1972) sp. nov., nom. rev., isolated from putrefied banana.</title>
        <authorList>
            <person name="Al-Dilaimi A."/>
            <person name="Bednarz H."/>
            <person name="Lomker A."/>
            <person name="Niehaus K."/>
            <person name="Kalinowski J."/>
            <person name="Ruckert C."/>
        </authorList>
    </citation>
    <scope>NUCLEOTIDE SEQUENCE [LARGE SCALE GENOMIC DNA]</scope>
    <source>
        <strain evidence="2">AJ 3170</strain>
    </source>
</reference>